<keyword evidence="1" id="KW-0805">Transcription regulation</keyword>
<dbReference type="GO" id="GO:0003677">
    <property type="term" value="F:DNA binding"/>
    <property type="evidence" value="ECO:0007669"/>
    <property type="project" value="UniProtKB-KW"/>
</dbReference>
<dbReference type="EMBL" id="VMNW02000025">
    <property type="protein sequence ID" value="KAA9160095.1"/>
    <property type="molecule type" value="Genomic_DNA"/>
</dbReference>
<evidence type="ECO:0000259" key="6">
    <source>
        <dbReference type="PROSITE" id="PS51078"/>
    </source>
</evidence>
<organism evidence="7 8">
    <name type="scientific">Amycolatopsis acidicola</name>
    <dbReference type="NCBI Taxonomy" id="2596893"/>
    <lineage>
        <taxon>Bacteria</taxon>
        <taxon>Bacillati</taxon>
        <taxon>Actinomycetota</taxon>
        <taxon>Actinomycetes</taxon>
        <taxon>Pseudonocardiales</taxon>
        <taxon>Pseudonocardiaceae</taxon>
        <taxon>Amycolatopsis</taxon>
    </lineage>
</organism>
<dbReference type="SUPFAM" id="SSF55781">
    <property type="entry name" value="GAF domain-like"/>
    <property type="match status" value="1"/>
</dbReference>
<keyword evidence="8" id="KW-1185">Reference proteome</keyword>
<dbReference type="GO" id="GO:0003700">
    <property type="term" value="F:DNA-binding transcription factor activity"/>
    <property type="evidence" value="ECO:0007669"/>
    <property type="project" value="TreeGrafter"/>
</dbReference>
<evidence type="ECO:0000256" key="2">
    <source>
        <dbReference type="ARBA" id="ARBA00023125"/>
    </source>
</evidence>
<protein>
    <submittedName>
        <fullName evidence="7">IclR family transcriptional regulator</fullName>
    </submittedName>
</protein>
<evidence type="ECO:0000256" key="3">
    <source>
        <dbReference type="ARBA" id="ARBA00023163"/>
    </source>
</evidence>
<gene>
    <name evidence="7" type="ORF">FPZ12_018560</name>
</gene>
<dbReference type="PROSITE" id="PS51078">
    <property type="entry name" value="ICLR_ED"/>
    <property type="match status" value="1"/>
</dbReference>
<dbReference type="Pfam" id="PF09339">
    <property type="entry name" value="HTH_IclR"/>
    <property type="match status" value="1"/>
</dbReference>
<feature type="domain" description="IclR-ED" evidence="6">
    <location>
        <begin position="72"/>
        <end position="250"/>
    </location>
</feature>
<evidence type="ECO:0000256" key="1">
    <source>
        <dbReference type="ARBA" id="ARBA00023015"/>
    </source>
</evidence>
<keyword evidence="3" id="KW-0804">Transcription</keyword>
<sequence length="280" mass="29141">MAGNGASPGQSVSSKLLAVLECFALGRPALTLTEIANASGLPLSTARRLVGELVAWGGLERAPDQRYRVGIRLWQVGSLAPRQRVLSEAALPFMQDLCEATQENVQLAVLDRREALCIEKISSRRAVPTATQLGGRLPLHATGVGKVLLAFSPRALLDEVAGNGLTACTPHTIIQPGRLAAALDAVREQGLGYSYQEMTLGAVSVAAPILDAAGEVCGALGIVTHSRATLRRLAPAVRAAALGISRRLATGLPSSGSRKCPAVPVPAHDDVRTGDGEGKE</sequence>
<dbReference type="SUPFAM" id="SSF46785">
    <property type="entry name" value="Winged helix' DNA-binding domain"/>
    <property type="match status" value="1"/>
</dbReference>
<dbReference type="GO" id="GO:0045892">
    <property type="term" value="P:negative regulation of DNA-templated transcription"/>
    <property type="evidence" value="ECO:0007669"/>
    <property type="project" value="TreeGrafter"/>
</dbReference>
<evidence type="ECO:0000259" key="5">
    <source>
        <dbReference type="PROSITE" id="PS51077"/>
    </source>
</evidence>
<feature type="region of interest" description="Disordered" evidence="4">
    <location>
        <begin position="252"/>
        <end position="280"/>
    </location>
</feature>
<dbReference type="Gene3D" id="3.30.450.40">
    <property type="match status" value="1"/>
</dbReference>
<proteinExistence type="predicted"/>
<dbReference type="InterPro" id="IPR036390">
    <property type="entry name" value="WH_DNA-bd_sf"/>
</dbReference>
<evidence type="ECO:0000313" key="8">
    <source>
        <dbReference type="Proteomes" id="UP000319769"/>
    </source>
</evidence>
<dbReference type="SMART" id="SM00346">
    <property type="entry name" value="HTH_ICLR"/>
    <property type="match status" value="1"/>
</dbReference>
<evidence type="ECO:0000313" key="7">
    <source>
        <dbReference type="EMBL" id="KAA9160095.1"/>
    </source>
</evidence>
<keyword evidence="2" id="KW-0238">DNA-binding</keyword>
<dbReference type="InterPro" id="IPR036388">
    <property type="entry name" value="WH-like_DNA-bd_sf"/>
</dbReference>
<dbReference type="Gene3D" id="1.10.10.10">
    <property type="entry name" value="Winged helix-like DNA-binding domain superfamily/Winged helix DNA-binding domain"/>
    <property type="match status" value="1"/>
</dbReference>
<dbReference type="PROSITE" id="PS51077">
    <property type="entry name" value="HTH_ICLR"/>
    <property type="match status" value="1"/>
</dbReference>
<dbReference type="Pfam" id="PF01614">
    <property type="entry name" value="IclR_C"/>
    <property type="match status" value="1"/>
</dbReference>
<name>A0A5N0V254_9PSEU</name>
<dbReference type="PANTHER" id="PTHR30136">
    <property type="entry name" value="HELIX-TURN-HELIX TRANSCRIPTIONAL REGULATOR, ICLR FAMILY"/>
    <property type="match status" value="1"/>
</dbReference>
<evidence type="ECO:0000256" key="4">
    <source>
        <dbReference type="SAM" id="MobiDB-lite"/>
    </source>
</evidence>
<dbReference type="AlphaFoldDB" id="A0A5N0V254"/>
<dbReference type="OrthoDB" id="60629at2"/>
<comment type="caution">
    <text evidence="7">The sequence shown here is derived from an EMBL/GenBank/DDBJ whole genome shotgun (WGS) entry which is preliminary data.</text>
</comment>
<dbReference type="PANTHER" id="PTHR30136:SF24">
    <property type="entry name" value="HTH-TYPE TRANSCRIPTIONAL REPRESSOR ALLR"/>
    <property type="match status" value="1"/>
</dbReference>
<accession>A0A5N0V254</accession>
<dbReference type="InterPro" id="IPR050707">
    <property type="entry name" value="HTH_MetabolicPath_Reg"/>
</dbReference>
<dbReference type="InterPro" id="IPR029016">
    <property type="entry name" value="GAF-like_dom_sf"/>
</dbReference>
<dbReference type="InterPro" id="IPR014757">
    <property type="entry name" value="Tscrpt_reg_IclR_C"/>
</dbReference>
<feature type="compositionally biased region" description="Basic and acidic residues" evidence="4">
    <location>
        <begin position="267"/>
        <end position="280"/>
    </location>
</feature>
<dbReference type="Proteomes" id="UP000319769">
    <property type="component" value="Unassembled WGS sequence"/>
</dbReference>
<dbReference type="InterPro" id="IPR005471">
    <property type="entry name" value="Tscrpt_reg_IclR_N"/>
</dbReference>
<reference evidence="7" key="1">
    <citation type="submission" date="2019-09" db="EMBL/GenBank/DDBJ databases">
        <authorList>
            <person name="Teo W.F.A."/>
            <person name="Duangmal K."/>
        </authorList>
    </citation>
    <scope>NUCLEOTIDE SEQUENCE [LARGE SCALE GENOMIC DNA]</scope>
    <source>
        <strain evidence="7">K81G1</strain>
    </source>
</reference>
<feature type="domain" description="HTH iclR-type" evidence="5">
    <location>
        <begin position="10"/>
        <end position="71"/>
    </location>
</feature>